<dbReference type="SUPFAM" id="SSF53098">
    <property type="entry name" value="Ribonuclease H-like"/>
    <property type="match status" value="1"/>
</dbReference>
<sequence>MVLSLNDAFDVLNGRCIQKSINSDNFDDKSQALFNLLDKINDTEKKLKEENKTAFISQTTMEALRLTIHSVLILTRDLLENDFNFVLTGKFNQDCLERFFGILRSSCGENDHPSVSAFLQLFRLLNLVFPFKDAVKSGNIDRGERLSILTSYKNCLRQKCKETTKEARNLRQGMKDEILEALCLNPRMNEMTLLLGIYLVPNIRQHELEDGREFHHCRRDHGPAYKLPDPAPLLADRIRESYPFELTGIDYTGAIPVRIKEGENSVYILLFKRGVTRAIQLEMVENMTSGAFIYASRRFTSRHSIPHVIYSDNALTFKFIPKRAPWYGGWWERLIALTKISLRKMVGRTRLSLVQLQTVIARIEAILNDRPLMRVSTNIQSFEQLTPAHLLYGRRITTLPFNYEGDEKLEDPTYGRDMDTQILSKAYFRTQNVLRAYWRSSSRQQKVRVEVSRRGATQPWCGWHGTFGRNPNDKWKNQPSYQQTVPIGIRDLPENPFVWSIQIPVVDDVSIRPGRIQLRAARQAAENNKMMARMETMEEEEE</sequence>
<evidence type="ECO:0000313" key="2">
    <source>
        <dbReference type="EMBL" id="KZS20406.1"/>
    </source>
</evidence>
<dbReference type="GO" id="GO:0003676">
    <property type="term" value="F:nucleic acid binding"/>
    <property type="evidence" value="ECO:0007669"/>
    <property type="project" value="InterPro"/>
</dbReference>
<dbReference type="PANTHER" id="PTHR47331">
    <property type="entry name" value="PHD-TYPE DOMAIN-CONTAINING PROTEIN"/>
    <property type="match status" value="1"/>
</dbReference>
<dbReference type="PANTHER" id="PTHR47331:SF2">
    <property type="match status" value="1"/>
</dbReference>
<dbReference type="EMBL" id="LRGB01000197">
    <property type="protein sequence ID" value="KZS20406.1"/>
    <property type="molecule type" value="Genomic_DNA"/>
</dbReference>
<dbReference type="OrthoDB" id="6371942at2759"/>
<accession>A0A162RCN0</accession>
<evidence type="ECO:0000259" key="1">
    <source>
        <dbReference type="Pfam" id="PF21789"/>
    </source>
</evidence>
<comment type="caution">
    <text evidence="2">The sequence shown here is derived from an EMBL/GenBank/DDBJ whole genome shotgun (WGS) entry which is preliminary data.</text>
</comment>
<organism evidence="2 3">
    <name type="scientific">Daphnia magna</name>
    <dbReference type="NCBI Taxonomy" id="35525"/>
    <lineage>
        <taxon>Eukaryota</taxon>
        <taxon>Metazoa</taxon>
        <taxon>Ecdysozoa</taxon>
        <taxon>Arthropoda</taxon>
        <taxon>Crustacea</taxon>
        <taxon>Branchiopoda</taxon>
        <taxon>Diplostraca</taxon>
        <taxon>Cladocera</taxon>
        <taxon>Anomopoda</taxon>
        <taxon>Daphniidae</taxon>
        <taxon>Daphnia</taxon>
    </lineage>
</organism>
<proteinExistence type="predicted"/>
<reference evidence="2 3" key="1">
    <citation type="submission" date="2016-03" db="EMBL/GenBank/DDBJ databases">
        <title>EvidentialGene: Evidence-directed Construction of Genes on Genomes.</title>
        <authorList>
            <person name="Gilbert D.G."/>
            <person name="Choi J.-H."/>
            <person name="Mockaitis K."/>
            <person name="Colbourne J."/>
            <person name="Pfrender M."/>
        </authorList>
    </citation>
    <scope>NUCLEOTIDE SEQUENCE [LARGE SCALE GENOMIC DNA]</scope>
    <source>
        <strain evidence="2 3">Xinb3</strain>
        <tissue evidence="2">Complete organism</tissue>
    </source>
</reference>
<dbReference type="InterPro" id="IPR048367">
    <property type="entry name" value="TNP-like_RNaseH_C"/>
</dbReference>
<dbReference type="Proteomes" id="UP000076858">
    <property type="component" value="Unassembled WGS sequence"/>
</dbReference>
<dbReference type="AlphaFoldDB" id="A0A162RCN0"/>
<dbReference type="Gene3D" id="3.30.420.10">
    <property type="entry name" value="Ribonuclease H-like superfamily/Ribonuclease H"/>
    <property type="match status" value="1"/>
</dbReference>
<dbReference type="InterPro" id="IPR036397">
    <property type="entry name" value="RNaseH_sf"/>
</dbReference>
<dbReference type="InterPro" id="IPR012337">
    <property type="entry name" value="RNaseH-like_sf"/>
</dbReference>
<dbReference type="STRING" id="35525.A0A162RCN0"/>
<name>A0A162RCN0_9CRUS</name>
<evidence type="ECO:0000313" key="3">
    <source>
        <dbReference type="Proteomes" id="UP000076858"/>
    </source>
</evidence>
<protein>
    <recommendedName>
        <fullName evidence="1">Transposable element P transposase-like RNase H C-terminal domain-containing protein</fullName>
    </recommendedName>
</protein>
<gene>
    <name evidence="2" type="ORF">APZ42_012917</name>
</gene>
<dbReference type="Pfam" id="PF21789">
    <property type="entry name" value="TNP-like_RNaseH_C"/>
    <property type="match status" value="1"/>
</dbReference>
<feature type="domain" description="Transposable element P transposase-like RNase H C-terminal" evidence="1">
    <location>
        <begin position="90"/>
        <end position="123"/>
    </location>
</feature>
<keyword evidence="3" id="KW-1185">Reference proteome</keyword>